<evidence type="ECO:0000313" key="1">
    <source>
        <dbReference type="EMBL" id="ALJ60364.1"/>
    </source>
</evidence>
<dbReference type="Proteomes" id="UP000061809">
    <property type="component" value="Chromosome"/>
</dbReference>
<dbReference type="EMBL" id="JARFID010000007">
    <property type="protein sequence ID" value="MDE8694484.1"/>
    <property type="molecule type" value="Genomic_DNA"/>
</dbReference>
<dbReference type="GeneID" id="66305544"/>
<proteinExistence type="predicted"/>
<dbReference type="PROSITE" id="PS51257">
    <property type="entry name" value="PROKAR_LIPOPROTEIN"/>
    <property type="match status" value="1"/>
</dbReference>
<accession>A0A0P0G8J1</accession>
<dbReference type="AlphaFoldDB" id="A0A0P0G8J1"/>
<evidence type="ECO:0000313" key="5">
    <source>
        <dbReference type="Proteomes" id="UP000325055"/>
    </source>
</evidence>
<dbReference type="KEGG" id="bcel:BcellWH2_03127"/>
<sequence>MNRILKLGLLSVIVGALYSCSSDSLYDPDKAGDVKLAQYEAAFVGKYGAIASNQNWGFGGTTTRSSNPNSNQWKDFVEVPSSDDLTSEKINKIVELFKDPSKATVIESVNWSDFFVQHVYYGNKDNMNQLAVHKEKNGTPDEVYNFNKSAGSIMFMYDSGTSSFSYKGEGGTRYDEHIIIFYEGDYYVGLDFECYMNQNTPPDGDYSDWIVRIVPAKYIKAQRIMAEDLTISGGDFDFNDVVFDAVTVNGATVVTLQAAGGTMPLYIEDNEVHELFGVSQSTMVNTYDKQAKAPVIFRLKNRYNDIKDIPVRVNDVILPAEVGKAPGKLCCPTTCEWTDERQNIEIKYPNFQAAVENGNINWWE</sequence>
<dbReference type="PATRIC" id="fig|246787.4.peg.3235"/>
<dbReference type="Proteomes" id="UP000325055">
    <property type="component" value="Unassembled WGS sequence"/>
</dbReference>
<dbReference type="EMBL" id="VVYW01000002">
    <property type="protein sequence ID" value="KAA5410906.1"/>
    <property type="molecule type" value="Genomic_DNA"/>
</dbReference>
<dbReference type="RefSeq" id="WP_007211724.1">
    <property type="nucleotide sequence ID" value="NZ_CAXKYC010000015.1"/>
</dbReference>
<evidence type="ECO:0000313" key="4">
    <source>
        <dbReference type="Proteomes" id="UP000061809"/>
    </source>
</evidence>
<reference evidence="1 4" key="1">
    <citation type="journal article" date="2015" name="Science">
        <title>Genetic determinants of in vivo fitness and diet responsiveness in multiple human gut Bacteroides.</title>
        <authorList>
            <person name="Wu M."/>
            <person name="McNulty N.P."/>
            <person name="Rodionov D.A."/>
            <person name="Khoroshkin M.S."/>
            <person name="Griffin N.W."/>
            <person name="Cheng J."/>
            <person name="Latreille P."/>
            <person name="Kerstetter R.A."/>
            <person name="Terrapon N."/>
            <person name="Henrissat B."/>
            <person name="Osterman A.L."/>
            <person name="Gordon J.I."/>
        </authorList>
    </citation>
    <scope>NUCLEOTIDE SEQUENCE [LARGE SCALE GENOMIC DNA]</scope>
    <source>
        <strain evidence="1 4">WH2</strain>
    </source>
</reference>
<dbReference type="EMBL" id="CP012801">
    <property type="protein sequence ID" value="ALJ60364.1"/>
    <property type="molecule type" value="Genomic_DNA"/>
</dbReference>
<name>A0A0P0G8J1_9BACE</name>
<organism evidence="1 4">
    <name type="scientific">Bacteroides cellulosilyticus</name>
    <dbReference type="NCBI Taxonomy" id="246787"/>
    <lineage>
        <taxon>Bacteria</taxon>
        <taxon>Pseudomonadati</taxon>
        <taxon>Bacteroidota</taxon>
        <taxon>Bacteroidia</taxon>
        <taxon>Bacteroidales</taxon>
        <taxon>Bacteroidaceae</taxon>
        <taxon>Bacteroides</taxon>
    </lineage>
</organism>
<dbReference type="Proteomes" id="UP001221924">
    <property type="component" value="Unassembled WGS sequence"/>
</dbReference>
<reference evidence="2 5" key="2">
    <citation type="journal article" date="2019" name="Nat. Med.">
        <title>A library of human gut bacterial isolates paired with longitudinal multiomics data enables mechanistic microbiome research.</title>
        <authorList>
            <person name="Poyet M."/>
            <person name="Groussin M."/>
            <person name="Gibbons S.M."/>
            <person name="Avila-Pacheco J."/>
            <person name="Jiang X."/>
            <person name="Kearney S.M."/>
            <person name="Perrotta A.R."/>
            <person name="Berdy B."/>
            <person name="Zhao S."/>
            <person name="Lieberman T.D."/>
            <person name="Swanson P.K."/>
            <person name="Smith M."/>
            <person name="Roesemann S."/>
            <person name="Alexander J.E."/>
            <person name="Rich S.A."/>
            <person name="Livny J."/>
            <person name="Vlamakis H."/>
            <person name="Clish C."/>
            <person name="Bullock K."/>
            <person name="Deik A."/>
            <person name="Scott J."/>
            <person name="Pierce K.A."/>
            <person name="Xavier R.J."/>
            <person name="Alm E.J."/>
        </authorList>
    </citation>
    <scope>NUCLEOTIDE SEQUENCE [LARGE SCALE GENOMIC DNA]</scope>
    <source>
        <strain evidence="2 5">BIOML-A7</strain>
    </source>
</reference>
<gene>
    <name evidence="1" type="ORF">BcellWH2_03127</name>
    <name evidence="2" type="ORF">F2Y86_03205</name>
    <name evidence="3" type="ORF">PZH42_10235</name>
</gene>
<protein>
    <submittedName>
        <fullName evidence="1">Uncharacterized protein</fullName>
    </submittedName>
</protein>
<evidence type="ECO:0000313" key="3">
    <source>
        <dbReference type="EMBL" id="MDE8694484.1"/>
    </source>
</evidence>
<evidence type="ECO:0000313" key="2">
    <source>
        <dbReference type="EMBL" id="KAA5410906.1"/>
    </source>
</evidence>
<reference evidence="3" key="3">
    <citation type="submission" date="2023-03" db="EMBL/GenBank/DDBJ databases">
        <title>DFI Biobank Strains.</title>
        <authorList>
            <person name="Mostad J."/>
            <person name="Paddock L."/>
            <person name="Medina S."/>
            <person name="Waligurski E."/>
            <person name="Barat B."/>
            <person name="Smith R."/>
            <person name="Burgo V."/>
            <person name="Metcalfe C."/>
            <person name="Woodson C."/>
            <person name="Sundararajan A."/>
            <person name="Ramaswamy R."/>
            <person name="Lin H."/>
            <person name="Pamer E.G."/>
        </authorList>
    </citation>
    <scope>NUCLEOTIDE SEQUENCE</scope>
    <source>
        <strain evidence="3">DFI.9.5</strain>
    </source>
</reference>